<dbReference type="Pfam" id="PF08668">
    <property type="entry name" value="HDOD"/>
    <property type="match status" value="1"/>
</dbReference>
<keyword evidence="3" id="KW-1185">Reference proteome</keyword>
<dbReference type="PROSITE" id="PS51833">
    <property type="entry name" value="HDOD"/>
    <property type="match status" value="1"/>
</dbReference>
<dbReference type="Proteomes" id="UP000243535">
    <property type="component" value="Unassembled WGS sequence"/>
</dbReference>
<evidence type="ECO:0000259" key="1">
    <source>
        <dbReference type="PROSITE" id="PS51833"/>
    </source>
</evidence>
<feature type="domain" description="HDOD" evidence="1">
    <location>
        <begin position="14"/>
        <end position="205"/>
    </location>
</feature>
<dbReference type="PANTHER" id="PTHR33525">
    <property type="match status" value="1"/>
</dbReference>
<name>A0A0K6GYU0_9NEIS</name>
<dbReference type="OrthoDB" id="9770715at2"/>
<dbReference type="SUPFAM" id="SSF109604">
    <property type="entry name" value="HD-domain/PDEase-like"/>
    <property type="match status" value="1"/>
</dbReference>
<dbReference type="Gene3D" id="1.10.3210.10">
    <property type="entry name" value="Hypothetical protein af1432"/>
    <property type="match status" value="1"/>
</dbReference>
<sequence length="274" mass="29147">MDAAHLFERASGRLPSVPKVVQELISSFQDTAVSIDSIIDKVAQDQVLSARVLRLANTARFGGLGRVGSLDEAVVLLGFDNLRMLVIASGITGAAVGMPHFDMPAFWQHSLGRANAAKGLARLAGLDPQLGYTCGLLAQIGELVLHAALPVEASHVDRLVAGGSDRLSVERLTLGIDLTEVGAELARRWNFPPLLQEAIRHQHDPLEAGEATPYAALISLASFLVAGFGVEMSESEMLETLPQAVVQRLGLDPARLAEAMPALRAACTVQHELV</sequence>
<evidence type="ECO:0000313" key="2">
    <source>
        <dbReference type="EMBL" id="CUA83668.1"/>
    </source>
</evidence>
<reference evidence="3" key="1">
    <citation type="submission" date="2015-08" db="EMBL/GenBank/DDBJ databases">
        <authorList>
            <person name="Varghese N."/>
        </authorList>
    </citation>
    <scope>NUCLEOTIDE SEQUENCE [LARGE SCALE GENOMIC DNA]</scope>
    <source>
        <strain evidence="3">DSM 17901</strain>
    </source>
</reference>
<gene>
    <name evidence="2" type="ORF">Ga0061063_1858</name>
</gene>
<dbReference type="EMBL" id="CYHA01000003">
    <property type="protein sequence ID" value="CUA83668.1"/>
    <property type="molecule type" value="Genomic_DNA"/>
</dbReference>
<proteinExistence type="predicted"/>
<dbReference type="InterPro" id="IPR013976">
    <property type="entry name" value="HDOD"/>
</dbReference>
<evidence type="ECO:0000313" key="3">
    <source>
        <dbReference type="Proteomes" id="UP000243535"/>
    </source>
</evidence>
<dbReference type="InterPro" id="IPR052340">
    <property type="entry name" value="RNase_Y/CdgJ"/>
</dbReference>
<dbReference type="PANTHER" id="PTHR33525:SF6">
    <property type="entry name" value="HDOD DOMAIN-CONTAINING PROTEIN"/>
    <property type="match status" value="1"/>
</dbReference>
<accession>A0A0K6GYU0</accession>
<protein>
    <submittedName>
        <fullName evidence="2">HD-like signal output (HDOD) domain, no enzymatic activity</fullName>
    </submittedName>
</protein>
<dbReference type="RefSeq" id="WP_055433971.1">
    <property type="nucleotide sequence ID" value="NZ_CYHA01000003.1"/>
</dbReference>
<organism evidence="2 3">
    <name type="scientific">Gulbenkiania indica</name>
    <dbReference type="NCBI Taxonomy" id="375574"/>
    <lineage>
        <taxon>Bacteria</taxon>
        <taxon>Pseudomonadati</taxon>
        <taxon>Pseudomonadota</taxon>
        <taxon>Betaproteobacteria</taxon>
        <taxon>Neisseriales</taxon>
        <taxon>Chromobacteriaceae</taxon>
        <taxon>Gulbenkiania</taxon>
    </lineage>
</organism>
<dbReference type="STRING" id="375574.GCA_001418035_01650"/>
<dbReference type="AlphaFoldDB" id="A0A0K6GYU0"/>